<protein>
    <submittedName>
        <fullName evidence="1">Uncharacterized protein</fullName>
    </submittedName>
</protein>
<name>A0A2J6TWT1_9HELO</name>
<dbReference type="InParanoid" id="A0A2J6TWT1"/>
<keyword evidence="2" id="KW-1185">Reference proteome</keyword>
<gene>
    <name evidence="1" type="ORF">K444DRAFT_623649</name>
</gene>
<reference evidence="1 2" key="1">
    <citation type="submission" date="2016-04" db="EMBL/GenBank/DDBJ databases">
        <title>A degradative enzymes factory behind the ericoid mycorrhizal symbiosis.</title>
        <authorList>
            <consortium name="DOE Joint Genome Institute"/>
            <person name="Martino E."/>
            <person name="Morin E."/>
            <person name="Grelet G."/>
            <person name="Kuo A."/>
            <person name="Kohler A."/>
            <person name="Daghino S."/>
            <person name="Barry K."/>
            <person name="Choi C."/>
            <person name="Cichocki N."/>
            <person name="Clum A."/>
            <person name="Copeland A."/>
            <person name="Hainaut M."/>
            <person name="Haridas S."/>
            <person name="Labutti K."/>
            <person name="Lindquist E."/>
            <person name="Lipzen A."/>
            <person name="Khouja H.-R."/>
            <person name="Murat C."/>
            <person name="Ohm R."/>
            <person name="Olson A."/>
            <person name="Spatafora J."/>
            <person name="Veneault-Fourrey C."/>
            <person name="Henrissat B."/>
            <person name="Grigoriev I."/>
            <person name="Martin F."/>
            <person name="Perotto S."/>
        </authorList>
    </citation>
    <scope>NUCLEOTIDE SEQUENCE [LARGE SCALE GENOMIC DNA]</scope>
    <source>
        <strain evidence="1 2">E</strain>
    </source>
</reference>
<proteinExistence type="predicted"/>
<sequence>MDEQHFLTNPSEYFFDGGLSSFIYEDEATAPTYATRSLSYLDSVLQDPNNRLSKSSSAKYKSDDLLDHITSKSDDKFTEPTWPHSRVEMSYSEINNQNNVARDNVASANKWCTVHTLRMLSRRDKLAGPRLFASPRIFGLLIWVWGSRNHGYSWDSYEGALSMCAYGDGYQTSMMSKDAPGFYSKYDPFLAVFPHANDHTGAGEQLAQYGLPAPDELASFETEVTNSMPIFEAPCADDLGR</sequence>
<dbReference type="GeneID" id="36590377"/>
<dbReference type="EMBL" id="KZ613740">
    <property type="protein sequence ID" value="PMD67490.1"/>
    <property type="molecule type" value="Genomic_DNA"/>
</dbReference>
<evidence type="ECO:0000313" key="1">
    <source>
        <dbReference type="EMBL" id="PMD67490.1"/>
    </source>
</evidence>
<dbReference type="RefSeq" id="XP_024744394.1">
    <property type="nucleotide sequence ID" value="XM_024882300.1"/>
</dbReference>
<organism evidence="1 2">
    <name type="scientific">Hyaloscypha bicolor E</name>
    <dbReference type="NCBI Taxonomy" id="1095630"/>
    <lineage>
        <taxon>Eukaryota</taxon>
        <taxon>Fungi</taxon>
        <taxon>Dikarya</taxon>
        <taxon>Ascomycota</taxon>
        <taxon>Pezizomycotina</taxon>
        <taxon>Leotiomycetes</taxon>
        <taxon>Helotiales</taxon>
        <taxon>Hyaloscyphaceae</taxon>
        <taxon>Hyaloscypha</taxon>
        <taxon>Hyaloscypha bicolor</taxon>
    </lineage>
</organism>
<dbReference type="Proteomes" id="UP000235371">
    <property type="component" value="Unassembled WGS sequence"/>
</dbReference>
<dbReference type="AlphaFoldDB" id="A0A2J6TWT1"/>
<evidence type="ECO:0000313" key="2">
    <source>
        <dbReference type="Proteomes" id="UP000235371"/>
    </source>
</evidence>
<accession>A0A2J6TWT1</accession>